<sequence length="152" mass="17943">MRNDKEFEYRDIKFIGKLSSKIYRRGNIYITEQLKPYGINYIQVMCLVALYIENGIRQETIVEDIGVDKASVNRAIKYLEEKGYITRERNQDDKRAYNLFLTPKAMAFKEISWDILSNWELMISEGIDAQEKAIAFDVLKKMSLNADKYYKN</sequence>
<dbReference type="PROSITE" id="PS01117">
    <property type="entry name" value="HTH_MARR_1"/>
    <property type="match status" value="1"/>
</dbReference>
<dbReference type="Pfam" id="PF12802">
    <property type="entry name" value="MarR_2"/>
    <property type="match status" value="1"/>
</dbReference>
<gene>
    <name evidence="5" type="ORF">HUN84_03565</name>
</gene>
<evidence type="ECO:0000313" key="5">
    <source>
        <dbReference type="EMBL" id="NUI81837.1"/>
    </source>
</evidence>
<dbReference type="RefSeq" id="WP_053030173.1">
    <property type="nucleotide sequence ID" value="NZ_CUEE01000005.1"/>
</dbReference>
<dbReference type="InterPro" id="IPR036390">
    <property type="entry name" value="WH_DNA-bd_sf"/>
</dbReference>
<dbReference type="Proteomes" id="UP000610527">
    <property type="component" value="Unassembled WGS sequence"/>
</dbReference>
<keyword evidence="1" id="KW-0805">Transcription regulation</keyword>
<organism evidence="5 6">
    <name type="scientific">Staphylococcus borealis</name>
    <dbReference type="NCBI Taxonomy" id="2742203"/>
    <lineage>
        <taxon>Bacteria</taxon>
        <taxon>Bacillati</taxon>
        <taxon>Bacillota</taxon>
        <taxon>Bacilli</taxon>
        <taxon>Bacillales</taxon>
        <taxon>Staphylococcaceae</taxon>
        <taxon>Staphylococcus</taxon>
    </lineage>
</organism>
<dbReference type="PROSITE" id="PS50995">
    <property type="entry name" value="HTH_MARR_2"/>
    <property type="match status" value="1"/>
</dbReference>
<dbReference type="SMART" id="SM00347">
    <property type="entry name" value="HTH_MARR"/>
    <property type="match status" value="1"/>
</dbReference>
<evidence type="ECO:0000259" key="4">
    <source>
        <dbReference type="PROSITE" id="PS50995"/>
    </source>
</evidence>
<dbReference type="GeneID" id="74186537"/>
<reference evidence="5 6" key="1">
    <citation type="submission" date="2020-06" db="EMBL/GenBank/DDBJ databases">
        <title>Staphylococcus borealis sp. nov. -A novel member of the Staphylococcaceae family isolated from skin and blood in humans.</title>
        <authorList>
            <person name="Pain M."/>
            <person name="Wolden R."/>
            <person name="Jaen-Luchoro D."/>
            <person name="Salva-Serra F."/>
            <person name="Iglesias B.P."/>
            <person name="Karlsson R."/>
            <person name="Klingenberg C."/>
            <person name="Cavanagh J.P."/>
        </authorList>
    </citation>
    <scope>NUCLEOTIDE SEQUENCE [LARGE SCALE GENOMIC DNA]</scope>
    <source>
        <strain evidence="5 6">58-22</strain>
    </source>
</reference>
<evidence type="ECO:0000256" key="3">
    <source>
        <dbReference type="ARBA" id="ARBA00023163"/>
    </source>
</evidence>
<evidence type="ECO:0000256" key="2">
    <source>
        <dbReference type="ARBA" id="ARBA00023125"/>
    </source>
</evidence>
<dbReference type="PANTHER" id="PTHR42756:SF2">
    <property type="entry name" value="MARR FAMILY REGULATORY PROTEIN"/>
    <property type="match status" value="1"/>
</dbReference>
<name>A0ABX2LJ80_9STAP</name>
<dbReference type="SUPFAM" id="SSF46785">
    <property type="entry name" value="Winged helix' DNA-binding domain"/>
    <property type="match status" value="1"/>
</dbReference>
<dbReference type="PANTHER" id="PTHR42756">
    <property type="entry name" value="TRANSCRIPTIONAL REGULATOR, MARR"/>
    <property type="match status" value="1"/>
</dbReference>
<dbReference type="EMBL" id="JABVEG010000001">
    <property type="protein sequence ID" value="NUI81837.1"/>
    <property type="molecule type" value="Genomic_DNA"/>
</dbReference>
<comment type="caution">
    <text evidence="5">The sequence shown here is derived from an EMBL/GenBank/DDBJ whole genome shotgun (WGS) entry which is preliminary data.</text>
</comment>
<keyword evidence="6" id="KW-1185">Reference proteome</keyword>
<dbReference type="Gene3D" id="1.10.10.10">
    <property type="entry name" value="Winged helix-like DNA-binding domain superfamily/Winged helix DNA-binding domain"/>
    <property type="match status" value="1"/>
</dbReference>
<dbReference type="InterPro" id="IPR000835">
    <property type="entry name" value="HTH_MarR-typ"/>
</dbReference>
<dbReference type="PRINTS" id="PR00598">
    <property type="entry name" value="HTHMARR"/>
</dbReference>
<dbReference type="InterPro" id="IPR036388">
    <property type="entry name" value="WH-like_DNA-bd_sf"/>
</dbReference>
<evidence type="ECO:0000256" key="1">
    <source>
        <dbReference type="ARBA" id="ARBA00023015"/>
    </source>
</evidence>
<keyword evidence="2" id="KW-0238">DNA-binding</keyword>
<dbReference type="InterPro" id="IPR023187">
    <property type="entry name" value="Tscrpt_reg_MarR-type_CS"/>
</dbReference>
<protein>
    <submittedName>
        <fullName evidence="5">MarR family transcriptional regulator</fullName>
    </submittedName>
</protein>
<evidence type="ECO:0000313" key="6">
    <source>
        <dbReference type="Proteomes" id="UP000610527"/>
    </source>
</evidence>
<feature type="domain" description="HTH marR-type" evidence="4">
    <location>
        <begin position="1"/>
        <end position="144"/>
    </location>
</feature>
<proteinExistence type="predicted"/>
<keyword evidence="3" id="KW-0804">Transcription</keyword>
<accession>A0ABX2LJ80</accession>